<evidence type="ECO:0000313" key="2">
    <source>
        <dbReference type="EMBL" id="CAL1410292.1"/>
    </source>
</evidence>
<dbReference type="AlphaFoldDB" id="A0AAV2GJ48"/>
<feature type="region of interest" description="Disordered" evidence="1">
    <location>
        <begin position="1"/>
        <end position="105"/>
    </location>
</feature>
<feature type="compositionally biased region" description="Basic and acidic residues" evidence="1">
    <location>
        <begin position="82"/>
        <end position="95"/>
    </location>
</feature>
<feature type="compositionally biased region" description="Basic and acidic residues" evidence="1">
    <location>
        <begin position="58"/>
        <end position="67"/>
    </location>
</feature>
<dbReference type="EMBL" id="OZ034822">
    <property type="protein sequence ID" value="CAL1410292.1"/>
    <property type="molecule type" value="Genomic_DNA"/>
</dbReference>
<feature type="compositionally biased region" description="Basic residues" evidence="1">
    <location>
        <begin position="1"/>
        <end position="15"/>
    </location>
</feature>
<evidence type="ECO:0000313" key="3">
    <source>
        <dbReference type="Proteomes" id="UP001497516"/>
    </source>
</evidence>
<dbReference type="Proteomes" id="UP001497516">
    <property type="component" value="Chromosome 9"/>
</dbReference>
<sequence>MARKSIARNERRHRIWSAPNASRRSHRPDLTQITKARINGAEINRATLAETSAATESDQPRKPREVLADPNQSRISKLAPAHPDRADLNEGRENQTDTDPEVEQI</sequence>
<accession>A0AAV2GJ48</accession>
<gene>
    <name evidence="2" type="ORF">LTRI10_LOCUS49724</name>
</gene>
<protein>
    <submittedName>
        <fullName evidence="2">Uncharacterized protein</fullName>
    </submittedName>
</protein>
<reference evidence="2 3" key="1">
    <citation type="submission" date="2024-04" db="EMBL/GenBank/DDBJ databases">
        <authorList>
            <person name="Fracassetti M."/>
        </authorList>
    </citation>
    <scope>NUCLEOTIDE SEQUENCE [LARGE SCALE GENOMIC DNA]</scope>
</reference>
<proteinExistence type="predicted"/>
<feature type="compositionally biased region" description="Acidic residues" evidence="1">
    <location>
        <begin position="96"/>
        <end position="105"/>
    </location>
</feature>
<organism evidence="2 3">
    <name type="scientific">Linum trigynum</name>
    <dbReference type="NCBI Taxonomy" id="586398"/>
    <lineage>
        <taxon>Eukaryota</taxon>
        <taxon>Viridiplantae</taxon>
        <taxon>Streptophyta</taxon>
        <taxon>Embryophyta</taxon>
        <taxon>Tracheophyta</taxon>
        <taxon>Spermatophyta</taxon>
        <taxon>Magnoliopsida</taxon>
        <taxon>eudicotyledons</taxon>
        <taxon>Gunneridae</taxon>
        <taxon>Pentapetalae</taxon>
        <taxon>rosids</taxon>
        <taxon>fabids</taxon>
        <taxon>Malpighiales</taxon>
        <taxon>Linaceae</taxon>
        <taxon>Linum</taxon>
    </lineage>
</organism>
<evidence type="ECO:0000256" key="1">
    <source>
        <dbReference type="SAM" id="MobiDB-lite"/>
    </source>
</evidence>
<keyword evidence="3" id="KW-1185">Reference proteome</keyword>
<feature type="compositionally biased region" description="Low complexity" evidence="1">
    <location>
        <begin position="46"/>
        <end position="57"/>
    </location>
</feature>
<name>A0AAV2GJ48_9ROSI</name>